<name>A0AAD3H777_9STRA</name>
<keyword evidence="2" id="KW-0808">Transferase</keyword>
<dbReference type="InterPro" id="IPR046341">
    <property type="entry name" value="SET_dom_sf"/>
</dbReference>
<keyword evidence="7" id="KW-1185">Reference proteome</keyword>
<evidence type="ECO:0000259" key="5">
    <source>
        <dbReference type="Pfam" id="PF09273"/>
    </source>
</evidence>
<proteinExistence type="predicted"/>
<feature type="region of interest" description="Disordered" evidence="4">
    <location>
        <begin position="81"/>
        <end position="100"/>
    </location>
</feature>
<dbReference type="Pfam" id="PF09273">
    <property type="entry name" value="Rubis-subs-bind"/>
    <property type="match status" value="1"/>
</dbReference>
<feature type="region of interest" description="Disordered" evidence="4">
    <location>
        <begin position="1"/>
        <end position="47"/>
    </location>
</feature>
<evidence type="ECO:0000256" key="1">
    <source>
        <dbReference type="ARBA" id="ARBA00022603"/>
    </source>
</evidence>
<keyword evidence="3" id="KW-0949">S-adenosyl-L-methionine</keyword>
<dbReference type="EMBL" id="BLLK01000046">
    <property type="protein sequence ID" value="GFH53162.1"/>
    <property type="molecule type" value="Genomic_DNA"/>
</dbReference>
<evidence type="ECO:0000313" key="7">
    <source>
        <dbReference type="Proteomes" id="UP001054902"/>
    </source>
</evidence>
<feature type="region of interest" description="Disordered" evidence="4">
    <location>
        <begin position="532"/>
        <end position="551"/>
    </location>
</feature>
<organism evidence="6 7">
    <name type="scientific">Chaetoceros tenuissimus</name>
    <dbReference type="NCBI Taxonomy" id="426638"/>
    <lineage>
        <taxon>Eukaryota</taxon>
        <taxon>Sar</taxon>
        <taxon>Stramenopiles</taxon>
        <taxon>Ochrophyta</taxon>
        <taxon>Bacillariophyta</taxon>
        <taxon>Coscinodiscophyceae</taxon>
        <taxon>Chaetocerotophycidae</taxon>
        <taxon>Chaetocerotales</taxon>
        <taxon>Chaetocerotaceae</taxon>
        <taxon>Chaetoceros</taxon>
    </lineage>
</organism>
<dbReference type="InterPro" id="IPR050600">
    <property type="entry name" value="SETD3_SETD6_MTase"/>
</dbReference>
<gene>
    <name evidence="6" type="ORF">CTEN210_09638</name>
</gene>
<dbReference type="Gene3D" id="3.90.1410.10">
    <property type="entry name" value="set domain protein methyltransferase, domain 1"/>
    <property type="match status" value="1"/>
</dbReference>
<dbReference type="Gene3D" id="3.90.1420.10">
    <property type="entry name" value="Rubisco LSMT, substrate-binding domain"/>
    <property type="match status" value="1"/>
</dbReference>
<dbReference type="PANTHER" id="PTHR13271">
    <property type="entry name" value="UNCHARACTERIZED PUTATIVE METHYLTRANSFERASE"/>
    <property type="match status" value="1"/>
</dbReference>
<feature type="compositionally biased region" description="Basic and acidic residues" evidence="4">
    <location>
        <begin position="15"/>
        <end position="29"/>
    </location>
</feature>
<dbReference type="InterPro" id="IPR015353">
    <property type="entry name" value="Rubisco_LSMT_subst-bd"/>
</dbReference>
<keyword evidence="1" id="KW-0489">Methyltransferase</keyword>
<dbReference type="Proteomes" id="UP001054902">
    <property type="component" value="Unassembled WGS sequence"/>
</dbReference>
<comment type="caution">
    <text evidence="6">The sequence shown here is derived from an EMBL/GenBank/DDBJ whole genome shotgun (WGS) entry which is preliminary data.</text>
</comment>
<dbReference type="GO" id="GO:0032259">
    <property type="term" value="P:methylation"/>
    <property type="evidence" value="ECO:0007669"/>
    <property type="project" value="UniProtKB-KW"/>
</dbReference>
<sequence length="716" mass="81513">MAAKSNNLRRRANKKQSESDQGPKKETGKASKQSRKRSKQQQNDDASFSNIGTLQKTLLVSLIIVSMGSVLILTSSKEQSPYHFDMTKPSSSEPKVKQPKESKAYDFIATEPDWDTTDSKLNQTFTFLKEYVCQYDNPEVESFCHPLLQPVPARRTHVVAKTHSHHSIEKNEVVMVLPRTLQIWDLDALRDEWIAQNLFSATHAKTNNPIDSGAFLAAYLVRMKLIASMDWSSITQNDLDSVERFIDFLNILPTYDDYKSDGPHSHPVLWPEQEIHALFGKLTPTTILIKGYRTMIDSEYMAFCAASSDFKQHVSIQYYTAMRLSVISRSFGPGAPKKEEEMNGIHGFSSLDEELDYYKRALGIDLRKGCRAMSPILDMWNSHAKPNVEWKYSNRKRAFVISAIDRKGIPENQEIMVSYGKYTDTHMLAKFGYVNGDGSGHTEFSIAIMHPMLDVGMNQQFTNMMIDKDGKMTPPTFDKEAQKKAMTHYLRYDDGFEKCISKETPEAYKLKLLKLRHLQKIANSHDRWTVTLGPRNTTSKPGETSDVPITMDAPRFDPKKVKLNGMKLIATCRLIALNNDDFDGKAIEVLERELKSDDSSFMVPKQSDALEFRALIVMARLTTGALRLYPSDVQKDMATLESSTLEFMSKEWLATHVRLGEMQSLEVMRSIATSGARQMQSRAEETLPLEHPSLNIHKKICPEEYNTELLEDLDYM</sequence>
<dbReference type="PANTHER" id="PTHR13271:SF155">
    <property type="entry name" value="SET DOMAIN-CONTAINING PROTEIN"/>
    <property type="match status" value="1"/>
</dbReference>
<accession>A0AAD3H777</accession>
<dbReference type="AlphaFoldDB" id="A0AAD3H777"/>
<evidence type="ECO:0000256" key="4">
    <source>
        <dbReference type="SAM" id="MobiDB-lite"/>
    </source>
</evidence>
<protein>
    <recommendedName>
        <fullName evidence="5">Rubisco LSMT substrate-binding domain-containing protein</fullName>
    </recommendedName>
</protein>
<feature type="domain" description="Rubisco LSMT substrate-binding" evidence="5">
    <location>
        <begin position="566"/>
        <end position="661"/>
    </location>
</feature>
<dbReference type="CDD" id="cd10527">
    <property type="entry name" value="SET_LSMT"/>
    <property type="match status" value="1"/>
</dbReference>
<dbReference type="InterPro" id="IPR036464">
    <property type="entry name" value="Rubisco_LSMT_subst-bd_sf"/>
</dbReference>
<dbReference type="SUPFAM" id="SSF82199">
    <property type="entry name" value="SET domain"/>
    <property type="match status" value="1"/>
</dbReference>
<evidence type="ECO:0000256" key="3">
    <source>
        <dbReference type="ARBA" id="ARBA00022691"/>
    </source>
</evidence>
<dbReference type="GO" id="GO:0016279">
    <property type="term" value="F:protein-lysine N-methyltransferase activity"/>
    <property type="evidence" value="ECO:0007669"/>
    <property type="project" value="TreeGrafter"/>
</dbReference>
<reference evidence="6 7" key="1">
    <citation type="journal article" date="2021" name="Sci. Rep.">
        <title>The genome of the diatom Chaetoceros tenuissimus carries an ancient integrated fragment of an extant virus.</title>
        <authorList>
            <person name="Hongo Y."/>
            <person name="Kimura K."/>
            <person name="Takaki Y."/>
            <person name="Yoshida Y."/>
            <person name="Baba S."/>
            <person name="Kobayashi G."/>
            <person name="Nagasaki K."/>
            <person name="Hano T."/>
            <person name="Tomaru Y."/>
        </authorList>
    </citation>
    <scope>NUCLEOTIDE SEQUENCE [LARGE SCALE GENOMIC DNA]</scope>
    <source>
        <strain evidence="6 7">NIES-3715</strain>
    </source>
</reference>
<evidence type="ECO:0000313" key="6">
    <source>
        <dbReference type="EMBL" id="GFH53162.1"/>
    </source>
</evidence>
<evidence type="ECO:0000256" key="2">
    <source>
        <dbReference type="ARBA" id="ARBA00022679"/>
    </source>
</evidence>